<evidence type="ECO:0000313" key="3">
    <source>
        <dbReference type="EMBL" id="KAF9078372.1"/>
    </source>
</evidence>
<evidence type="ECO:0008006" key="5">
    <source>
        <dbReference type="Google" id="ProtNLM"/>
    </source>
</evidence>
<comment type="caution">
    <text evidence="3">The sequence shown here is derived from an EMBL/GenBank/DDBJ whole genome shotgun (WGS) entry which is preliminary data.</text>
</comment>
<reference evidence="3" key="1">
    <citation type="submission" date="2020-11" db="EMBL/GenBank/DDBJ databases">
        <authorList>
            <consortium name="DOE Joint Genome Institute"/>
            <person name="Ahrendt S."/>
            <person name="Riley R."/>
            <person name="Andreopoulos W."/>
            <person name="Labutti K."/>
            <person name="Pangilinan J."/>
            <person name="Ruiz-Duenas F.J."/>
            <person name="Barrasa J.M."/>
            <person name="Sanchez-Garcia M."/>
            <person name="Camarero S."/>
            <person name="Miyauchi S."/>
            <person name="Serrano A."/>
            <person name="Linde D."/>
            <person name="Babiker R."/>
            <person name="Drula E."/>
            <person name="Ayuso-Fernandez I."/>
            <person name="Pacheco R."/>
            <person name="Padilla G."/>
            <person name="Ferreira P."/>
            <person name="Barriuso J."/>
            <person name="Kellner H."/>
            <person name="Castanera R."/>
            <person name="Alfaro M."/>
            <person name="Ramirez L."/>
            <person name="Pisabarro A.G."/>
            <person name="Kuo A."/>
            <person name="Tritt A."/>
            <person name="Lipzen A."/>
            <person name="He G."/>
            <person name="Yan M."/>
            <person name="Ng V."/>
            <person name="Cullen D."/>
            <person name="Martin F."/>
            <person name="Rosso M.-N."/>
            <person name="Henrissat B."/>
            <person name="Hibbett D."/>
            <person name="Martinez A.T."/>
            <person name="Grigoriev I.V."/>
        </authorList>
    </citation>
    <scope>NUCLEOTIDE SEQUENCE</scope>
    <source>
        <strain evidence="3">AH 40177</strain>
    </source>
</reference>
<feature type="transmembrane region" description="Helical" evidence="2">
    <location>
        <begin position="200"/>
        <end position="224"/>
    </location>
</feature>
<dbReference type="AlphaFoldDB" id="A0A9P5QBY2"/>
<feature type="transmembrane region" description="Helical" evidence="2">
    <location>
        <begin position="48"/>
        <end position="71"/>
    </location>
</feature>
<feature type="transmembrane region" description="Helical" evidence="2">
    <location>
        <begin position="230"/>
        <end position="252"/>
    </location>
</feature>
<feature type="transmembrane region" description="Helical" evidence="2">
    <location>
        <begin position="83"/>
        <end position="103"/>
    </location>
</feature>
<name>A0A9P5QBY2_9AGAR</name>
<keyword evidence="2" id="KW-0472">Membrane</keyword>
<evidence type="ECO:0000313" key="4">
    <source>
        <dbReference type="Proteomes" id="UP000772434"/>
    </source>
</evidence>
<keyword evidence="2" id="KW-0812">Transmembrane</keyword>
<feature type="transmembrane region" description="Helical" evidence="2">
    <location>
        <begin position="6"/>
        <end position="27"/>
    </location>
</feature>
<accession>A0A9P5QBY2</accession>
<dbReference type="EMBL" id="JADNRY010000001">
    <property type="protein sequence ID" value="KAF9078372.1"/>
    <property type="molecule type" value="Genomic_DNA"/>
</dbReference>
<evidence type="ECO:0000256" key="2">
    <source>
        <dbReference type="SAM" id="Phobius"/>
    </source>
</evidence>
<feature type="transmembrane region" description="Helical" evidence="2">
    <location>
        <begin position="168"/>
        <end position="188"/>
    </location>
</feature>
<evidence type="ECO:0000256" key="1">
    <source>
        <dbReference type="SAM" id="MobiDB-lite"/>
    </source>
</evidence>
<dbReference type="Proteomes" id="UP000772434">
    <property type="component" value="Unassembled WGS sequence"/>
</dbReference>
<dbReference type="PANTHER" id="PTHR38848:SF3">
    <property type="entry name" value="G-PROTEIN COUPLED RECEPTORS FAMILY 3 PROFILE DOMAIN-CONTAINING PROTEIN"/>
    <property type="match status" value="1"/>
</dbReference>
<feature type="transmembrane region" description="Helical" evidence="2">
    <location>
        <begin position="124"/>
        <end position="148"/>
    </location>
</feature>
<dbReference type="PANTHER" id="PTHR38848">
    <property type="entry name" value="G-PROTEIN COUPLED RECEPTORS FAMILY 3 PROFILE DOMAIN-CONTAINING PROTEIN"/>
    <property type="match status" value="1"/>
</dbReference>
<dbReference type="OrthoDB" id="3210850at2759"/>
<keyword evidence="4" id="KW-1185">Reference proteome</keyword>
<feature type="region of interest" description="Disordered" evidence="1">
    <location>
        <begin position="261"/>
        <end position="294"/>
    </location>
</feature>
<organism evidence="3 4">
    <name type="scientific">Rhodocollybia butyracea</name>
    <dbReference type="NCBI Taxonomy" id="206335"/>
    <lineage>
        <taxon>Eukaryota</taxon>
        <taxon>Fungi</taxon>
        <taxon>Dikarya</taxon>
        <taxon>Basidiomycota</taxon>
        <taxon>Agaricomycotina</taxon>
        <taxon>Agaricomycetes</taxon>
        <taxon>Agaricomycetidae</taxon>
        <taxon>Agaricales</taxon>
        <taxon>Marasmiineae</taxon>
        <taxon>Omphalotaceae</taxon>
        <taxon>Rhodocollybia</taxon>
    </lineage>
</organism>
<protein>
    <recommendedName>
        <fullName evidence="5">Transmembrane protein</fullName>
    </recommendedName>
</protein>
<sequence length="378" mass="41862">MFPSKGVQVFSCLIYILGASVLSHCISRGLSAEEWSRSSIRDMPWVRICVLLIFVDSWLFLFTSCILVFGIGLESNQLVCAMGIYICVAFYATSKILVYSFLLEKVYLVWSPSVGSSRRLKSPVYVGCMVMLGIYGVVVALMVAGRIHYLNSQGVCIIGLERYSSLTLLTYDLLVNIVLTALFLWPVLKANLVNPRLRSVAIRTLVASGVALTTSSVNMLVLAVLRGHERGWVCLGACGADVIFNALAIFWVTKIKGSAETTSTEGKSKTRESRRHPEIEVRGPGDTSSSYVLRGPPLTPQSATSYASRMPWPFSPSKVSKFEDVELQPSDQKASVVRNMKGLFRSERRSAERTVQVTVTTEYHIDEDIEAEIDRSDE</sequence>
<keyword evidence="2" id="KW-1133">Transmembrane helix</keyword>
<gene>
    <name evidence="3" type="ORF">BDP27DRAFT_1412370</name>
</gene>
<feature type="compositionally biased region" description="Basic and acidic residues" evidence="1">
    <location>
        <begin position="266"/>
        <end position="283"/>
    </location>
</feature>
<proteinExistence type="predicted"/>